<dbReference type="OrthoDB" id="9796019at2"/>
<dbReference type="GO" id="GO:0003700">
    <property type="term" value="F:DNA-binding transcription factor activity"/>
    <property type="evidence" value="ECO:0007669"/>
    <property type="project" value="TreeGrafter"/>
</dbReference>
<keyword evidence="2 4" id="KW-0238">DNA-binding</keyword>
<dbReference type="Proteomes" id="UP000199323">
    <property type="component" value="Unassembled WGS sequence"/>
</dbReference>
<feature type="domain" description="HTH tetR-type" evidence="5">
    <location>
        <begin position="13"/>
        <end position="73"/>
    </location>
</feature>
<keyword evidence="3" id="KW-0804">Transcription</keyword>
<dbReference type="Gene3D" id="1.10.10.60">
    <property type="entry name" value="Homeodomain-like"/>
    <property type="match status" value="1"/>
</dbReference>
<accession>A0A1I2EKD6</accession>
<dbReference type="STRING" id="380248.SAMN05216251_106241"/>
<feature type="DNA-binding region" description="H-T-H motif" evidence="4">
    <location>
        <begin position="36"/>
        <end position="55"/>
    </location>
</feature>
<name>A0A1I2EKD6_9ACTN</name>
<dbReference type="InterPro" id="IPR011075">
    <property type="entry name" value="TetR_C"/>
</dbReference>
<sequence length="218" mass="23458">MDETPSRGRPRSETARRAVLDAALRLCQDGGYQALTMKGIAESAGVGRQTVYRWWPAKQDVLIDALRDLGLREAEHLDPDSGDTLRDVRSLMDATFALTRQLTGKALIGLMAEAQHDPGLSDRLQTTVIGPRRQALRTILARGVARGELTAEDWALDLAVDFAFGTMWYRLISHHAPVDARLAEQITAALATLLGSTAADGARAAVSPPAGPPPATAR</sequence>
<dbReference type="AlphaFoldDB" id="A0A1I2EKD6"/>
<protein>
    <submittedName>
        <fullName evidence="6">Transcriptional regulator, TetR family</fullName>
    </submittedName>
</protein>
<dbReference type="EMBL" id="FONG01000006">
    <property type="protein sequence ID" value="SFE92861.1"/>
    <property type="molecule type" value="Genomic_DNA"/>
</dbReference>
<keyword evidence="1" id="KW-0805">Transcription regulation</keyword>
<evidence type="ECO:0000256" key="3">
    <source>
        <dbReference type="ARBA" id="ARBA00023163"/>
    </source>
</evidence>
<organism evidence="6 7">
    <name type="scientific">Actinacidiphila alni</name>
    <dbReference type="NCBI Taxonomy" id="380248"/>
    <lineage>
        <taxon>Bacteria</taxon>
        <taxon>Bacillati</taxon>
        <taxon>Actinomycetota</taxon>
        <taxon>Actinomycetes</taxon>
        <taxon>Kitasatosporales</taxon>
        <taxon>Streptomycetaceae</taxon>
        <taxon>Actinacidiphila</taxon>
    </lineage>
</organism>
<dbReference type="SUPFAM" id="SSF48498">
    <property type="entry name" value="Tetracyclin repressor-like, C-terminal domain"/>
    <property type="match status" value="1"/>
</dbReference>
<keyword evidence="7" id="KW-1185">Reference proteome</keyword>
<dbReference type="SUPFAM" id="SSF46689">
    <property type="entry name" value="Homeodomain-like"/>
    <property type="match status" value="1"/>
</dbReference>
<proteinExistence type="predicted"/>
<gene>
    <name evidence="6" type="ORF">SAMN05216251_106241</name>
</gene>
<dbReference type="PANTHER" id="PTHR30055">
    <property type="entry name" value="HTH-TYPE TRANSCRIPTIONAL REGULATOR RUTR"/>
    <property type="match status" value="1"/>
</dbReference>
<reference evidence="6 7" key="1">
    <citation type="submission" date="2016-10" db="EMBL/GenBank/DDBJ databases">
        <authorList>
            <person name="de Groot N.N."/>
        </authorList>
    </citation>
    <scope>NUCLEOTIDE SEQUENCE [LARGE SCALE GENOMIC DNA]</scope>
    <source>
        <strain evidence="6 7">CGMCC 4.3510</strain>
    </source>
</reference>
<dbReference type="GO" id="GO:0000976">
    <property type="term" value="F:transcription cis-regulatory region binding"/>
    <property type="evidence" value="ECO:0007669"/>
    <property type="project" value="TreeGrafter"/>
</dbReference>
<evidence type="ECO:0000313" key="6">
    <source>
        <dbReference type="EMBL" id="SFE92861.1"/>
    </source>
</evidence>
<dbReference type="Pfam" id="PF00440">
    <property type="entry name" value="TetR_N"/>
    <property type="match status" value="1"/>
</dbReference>
<evidence type="ECO:0000259" key="5">
    <source>
        <dbReference type="PROSITE" id="PS50977"/>
    </source>
</evidence>
<evidence type="ECO:0000313" key="7">
    <source>
        <dbReference type="Proteomes" id="UP000199323"/>
    </source>
</evidence>
<dbReference type="PANTHER" id="PTHR30055:SF148">
    <property type="entry name" value="TETR-FAMILY TRANSCRIPTIONAL REGULATOR"/>
    <property type="match status" value="1"/>
</dbReference>
<evidence type="ECO:0000256" key="4">
    <source>
        <dbReference type="PROSITE-ProRule" id="PRU00335"/>
    </source>
</evidence>
<dbReference type="PRINTS" id="PR00455">
    <property type="entry name" value="HTHTETR"/>
</dbReference>
<dbReference type="InterPro" id="IPR050109">
    <property type="entry name" value="HTH-type_TetR-like_transc_reg"/>
</dbReference>
<dbReference type="InterPro" id="IPR009057">
    <property type="entry name" value="Homeodomain-like_sf"/>
</dbReference>
<dbReference type="InterPro" id="IPR001647">
    <property type="entry name" value="HTH_TetR"/>
</dbReference>
<dbReference type="InterPro" id="IPR036271">
    <property type="entry name" value="Tet_transcr_reg_TetR-rel_C_sf"/>
</dbReference>
<dbReference type="PROSITE" id="PS50977">
    <property type="entry name" value="HTH_TETR_2"/>
    <property type="match status" value="1"/>
</dbReference>
<evidence type="ECO:0000256" key="1">
    <source>
        <dbReference type="ARBA" id="ARBA00023015"/>
    </source>
</evidence>
<dbReference type="RefSeq" id="WP_093713603.1">
    <property type="nucleotide sequence ID" value="NZ_FONG01000006.1"/>
</dbReference>
<evidence type="ECO:0000256" key="2">
    <source>
        <dbReference type="ARBA" id="ARBA00023125"/>
    </source>
</evidence>
<dbReference type="Pfam" id="PF16859">
    <property type="entry name" value="TetR_C_11"/>
    <property type="match status" value="1"/>
</dbReference>
<dbReference type="Gene3D" id="1.10.357.10">
    <property type="entry name" value="Tetracycline Repressor, domain 2"/>
    <property type="match status" value="1"/>
</dbReference>